<reference evidence="3 4" key="1">
    <citation type="journal article" date="2020" name="Fungal Divers.">
        <title>Resolving the Mortierellaceae phylogeny through synthesis of multi-gene phylogenetics and phylogenomics.</title>
        <authorList>
            <person name="Vandepol N."/>
            <person name="Liber J."/>
            <person name="Desiro A."/>
            <person name="Na H."/>
            <person name="Kennedy M."/>
            <person name="Barry K."/>
            <person name="Grigoriev I.V."/>
            <person name="Miller A.N."/>
            <person name="O'Donnell K."/>
            <person name="Stajich J.E."/>
            <person name="Bonito G."/>
        </authorList>
    </citation>
    <scope>NUCLEOTIDE SEQUENCE [LARGE SCALE GENOMIC DNA]</scope>
    <source>
        <strain evidence="3 4">AD045</strain>
    </source>
</reference>
<name>A0ABQ7KB68_9FUNG</name>
<keyword evidence="4" id="KW-1185">Reference proteome</keyword>
<comment type="caution">
    <text evidence="3">The sequence shown here is derived from an EMBL/GenBank/DDBJ whole genome shotgun (WGS) entry which is preliminary data.</text>
</comment>
<feature type="compositionally biased region" description="Acidic residues" evidence="1">
    <location>
        <begin position="229"/>
        <end position="250"/>
    </location>
</feature>
<dbReference type="Proteomes" id="UP001194696">
    <property type="component" value="Unassembled WGS sequence"/>
</dbReference>
<feature type="region of interest" description="Disordered" evidence="1">
    <location>
        <begin position="214"/>
        <end position="374"/>
    </location>
</feature>
<organism evidence="3 4">
    <name type="scientific">Linnemannia gamsii</name>
    <dbReference type="NCBI Taxonomy" id="64522"/>
    <lineage>
        <taxon>Eukaryota</taxon>
        <taxon>Fungi</taxon>
        <taxon>Fungi incertae sedis</taxon>
        <taxon>Mucoromycota</taxon>
        <taxon>Mortierellomycotina</taxon>
        <taxon>Mortierellomycetes</taxon>
        <taxon>Mortierellales</taxon>
        <taxon>Mortierellaceae</taxon>
        <taxon>Linnemannia</taxon>
    </lineage>
</organism>
<evidence type="ECO:0000256" key="1">
    <source>
        <dbReference type="SAM" id="MobiDB-lite"/>
    </source>
</evidence>
<feature type="chain" id="PRO_5045318136" evidence="2">
    <location>
        <begin position="20"/>
        <end position="374"/>
    </location>
</feature>
<feature type="compositionally biased region" description="Polar residues" evidence="1">
    <location>
        <begin position="312"/>
        <end position="333"/>
    </location>
</feature>
<feature type="compositionally biased region" description="Low complexity" evidence="1">
    <location>
        <begin position="254"/>
        <end position="272"/>
    </location>
</feature>
<protein>
    <submittedName>
        <fullName evidence="3">Uncharacterized protein</fullName>
    </submittedName>
</protein>
<feature type="signal peptide" evidence="2">
    <location>
        <begin position="1"/>
        <end position="19"/>
    </location>
</feature>
<sequence length="374" mass="41434">MKNPAVLLVVASSVSLIAASPVVKRADGDLKYTRADTGSTQDMFSPPNDVCLPIQGGSSDDEMLEEWEDEEDLLRGSKFVSSVGAGKFWFRLEHSRRNPTVGRKFAKFHVVLRNLTMCVKFTLGANGDTLLFQYHRAHKEQQMVPQRPLYEGFATLRSSCIRGELTNLNRYFGKERFFNVDLLLLNPPPVNETSNGRGHREKRKNLQQIFKNLRSISGQDPANESGGSGDEELDDEENDNEVCDVSDEMNDGNGRTTPSTRTTTVPGLTLTSKEGSSTTTKRRTPNSKAAMQCSTSASKMRKVTPKKPPSGRKTNTQLSATNNPPTSSGSKATPTGERRITRSQTQARTQSQTREVRRMTAVEIPPYRIISSNS</sequence>
<proteinExistence type="predicted"/>
<evidence type="ECO:0000313" key="3">
    <source>
        <dbReference type="EMBL" id="KAG0295003.1"/>
    </source>
</evidence>
<evidence type="ECO:0000313" key="4">
    <source>
        <dbReference type="Proteomes" id="UP001194696"/>
    </source>
</evidence>
<feature type="compositionally biased region" description="Polar residues" evidence="1">
    <location>
        <begin position="286"/>
        <end position="298"/>
    </location>
</feature>
<dbReference type="EMBL" id="JAAAIM010000099">
    <property type="protein sequence ID" value="KAG0295003.1"/>
    <property type="molecule type" value="Genomic_DNA"/>
</dbReference>
<gene>
    <name evidence="3" type="ORF">BGZ96_012774</name>
</gene>
<accession>A0ABQ7KB68</accession>
<keyword evidence="2" id="KW-0732">Signal</keyword>
<feature type="compositionally biased region" description="Low complexity" evidence="1">
    <location>
        <begin position="342"/>
        <end position="353"/>
    </location>
</feature>
<evidence type="ECO:0000256" key="2">
    <source>
        <dbReference type="SAM" id="SignalP"/>
    </source>
</evidence>